<reference evidence="7" key="1">
    <citation type="submission" date="2023-06" db="EMBL/GenBank/DDBJ databases">
        <title>Conoideocrella luteorostrata (Hypocreales: Clavicipitaceae), a potential biocontrol fungus for elongate hemlock scale in United States Christmas tree production areas.</title>
        <authorList>
            <person name="Barrett H."/>
            <person name="Lovett B."/>
            <person name="Macias A.M."/>
            <person name="Stajich J.E."/>
            <person name="Kasson M.T."/>
        </authorList>
    </citation>
    <scope>NUCLEOTIDE SEQUENCE</scope>
    <source>
        <strain evidence="7">ARSEF 14590</strain>
    </source>
</reference>
<feature type="domain" description="NACHT" evidence="6">
    <location>
        <begin position="247"/>
        <end position="353"/>
    </location>
</feature>
<comment type="caution">
    <text evidence="7">The sequence shown here is derived from an EMBL/GenBank/DDBJ whole genome shotgun (WGS) entry which is preliminary data.</text>
</comment>
<dbReference type="Gene3D" id="3.40.50.300">
    <property type="entry name" value="P-loop containing nucleotide triphosphate hydrolases"/>
    <property type="match status" value="1"/>
</dbReference>
<feature type="repeat" description="ANK" evidence="3">
    <location>
        <begin position="1062"/>
        <end position="1085"/>
    </location>
</feature>
<dbReference type="InterPro" id="IPR051631">
    <property type="entry name" value="Ankyrin-KH/SAM_domain"/>
</dbReference>
<dbReference type="InterPro" id="IPR001995">
    <property type="entry name" value="Peptidase_A2_cat"/>
</dbReference>
<evidence type="ECO:0000313" key="8">
    <source>
        <dbReference type="Proteomes" id="UP001251528"/>
    </source>
</evidence>
<dbReference type="InterPro" id="IPR029498">
    <property type="entry name" value="HeLo_dom"/>
</dbReference>
<feature type="repeat" description="ANK" evidence="3">
    <location>
        <begin position="798"/>
        <end position="830"/>
    </location>
</feature>
<keyword evidence="2 3" id="KW-0040">ANK repeat</keyword>
<evidence type="ECO:0000256" key="2">
    <source>
        <dbReference type="ARBA" id="ARBA00023043"/>
    </source>
</evidence>
<feature type="repeat" description="ANK" evidence="3">
    <location>
        <begin position="831"/>
        <end position="863"/>
    </location>
</feature>
<dbReference type="Proteomes" id="UP001251528">
    <property type="component" value="Unassembled WGS sequence"/>
</dbReference>
<dbReference type="InterPro" id="IPR056884">
    <property type="entry name" value="NPHP3-like_N"/>
</dbReference>
<sequence length="1264" mass="140961">MEPVGLAVGAIGLLGLFGSCMDALEKIDSYKEFGNDSRCLSTQFKAEKIRLQNWGAAVGLRDDSLLDDHHQLLDDPQILSTVRELLLIITNIGREDAVPFQSKLAGKDRKDCHTPTLTAPMESRAKKIRWALTEKVKRVEQVQRLASLVQSLYNLVPAGDTGGFGNYSSMNMGSSLLEVQELLARMEKELKVDEQREIHTWLRGKHSPNDVYEVSKQNRLMGTCDWILTRAEFQNWVSNDFEPRASKLLWVNGPAGFGKTILCSRILEHLRSNLRTPVAHFFFSSDFESREDPFAAIQSWISQLMSTSAALAIVRKKWALSFQPPTRSILIELFQELVHSIPHCTFVVDGLDECASLTSELTYKEHPVVDFLSSVKDTIAHTESRVLVVSRDERDIRSILETSNLSEYKITEEDVQLDTVTYSRQLINKKLPKKSDATKDEISLKMLERCQGQFLWLKMQAKDLRGGKNKKQLLDTINQTPSGLEHLYDRNWEKIHASKEAERERAISILRWAAFAIRPLTVREITEAVLIYNNDESILLEEMPEPMDEEYVKTEIIDICASLVEVRHTGSDSDSDIGLHTLHLTHHSVKQYLVTRMLRNGGSMNVHILTEIYQNSVLAKLCLQYVNMPAIWKEPAGVIGFFRQYAGSSWYRHVHAAASGDSEITSLMSLLFDEKNPVWGLWRRFFDLQSHERRYIEKQATDPLYYASCLGLVDAVQRIMQRTNGLIARPDSTGAALRAAPAEGYLDVVGFLLKNGVNESSQNRQGQTSLLLAAQNGHLEIVKLLLGGGADITVPCSDGWTPVHGASYGGHLEVVKLLLENGADITVLNGDGWTPVNEASYEGHLEVVKLLLENGADITVPSSNGWTLVNGASYKGHLEVVKLLLENGADITVPNGDGRTPVNEASYEGHLEVVKLLLENGADITVLSRNGWTPVNEASNEGHLEVVKLLLENGADITVPSSNGWTPVHGASNGGHLEVVKLLLENGADITISTYKGWTPLHAAVAHKHFEVAKLLIEQGADINSMDNYGWTPIYEACRQGQLDVVKLLLKNGADISVPNNTGETPFIMAARHGHVLIVELLLQNEQSCCAYQDNNGRTALFHAAMCGQKATVQLLAELDATGLHILDRYDLMPLYTAVRNGHEEVTEYLLMTQKPSTGIPTFFGKSLDLWASESGHIRICDLIRQYAQVTETKDPNGTLPENFPVVYNELAAWCDICTICIPEGDIYYVCTTCSGGNFWICLECDKMDRKCHDQSHTWSRSAE</sequence>
<dbReference type="Pfam" id="PF13637">
    <property type="entry name" value="Ank_4"/>
    <property type="match status" value="1"/>
</dbReference>
<dbReference type="PANTHER" id="PTHR23206">
    <property type="entry name" value="MASK PROTEIN"/>
    <property type="match status" value="1"/>
</dbReference>
<dbReference type="GO" id="GO:0006508">
    <property type="term" value="P:proteolysis"/>
    <property type="evidence" value="ECO:0007669"/>
    <property type="project" value="InterPro"/>
</dbReference>
<dbReference type="AlphaFoldDB" id="A0AAJ0CRA1"/>
<feature type="repeat" description="ANK" evidence="3">
    <location>
        <begin position="1029"/>
        <end position="1061"/>
    </location>
</feature>
<dbReference type="Gene3D" id="1.20.120.1020">
    <property type="entry name" value="Prion-inhibition and propagation, HeLo domain"/>
    <property type="match status" value="1"/>
</dbReference>
<feature type="domain" description="Peptidase A2" evidence="5">
    <location>
        <begin position="914"/>
        <end position="932"/>
    </location>
</feature>
<evidence type="ECO:0000256" key="3">
    <source>
        <dbReference type="PROSITE-ProRule" id="PRU00023"/>
    </source>
</evidence>
<dbReference type="InterPro" id="IPR002110">
    <property type="entry name" value="Ankyrin_rpt"/>
</dbReference>
<dbReference type="InterPro" id="IPR036770">
    <property type="entry name" value="Ankyrin_rpt-contain_sf"/>
</dbReference>
<evidence type="ECO:0000256" key="4">
    <source>
        <dbReference type="SAM" id="SignalP"/>
    </source>
</evidence>
<feature type="repeat" description="ANK" evidence="3">
    <location>
        <begin position="996"/>
        <end position="1028"/>
    </location>
</feature>
<dbReference type="PROSITE" id="PS50297">
    <property type="entry name" value="ANK_REP_REGION"/>
    <property type="match status" value="10"/>
</dbReference>
<feature type="repeat" description="ANK" evidence="3">
    <location>
        <begin position="930"/>
        <end position="962"/>
    </location>
</feature>
<dbReference type="PROSITE" id="PS50088">
    <property type="entry name" value="ANK_REPEAT"/>
    <property type="match status" value="10"/>
</dbReference>
<feature type="repeat" description="ANK" evidence="3">
    <location>
        <begin position="897"/>
        <end position="929"/>
    </location>
</feature>
<dbReference type="PANTHER" id="PTHR23206:SF7">
    <property type="entry name" value="PROTEIN KINASE DOMAIN-CONTAINING PROTEIN"/>
    <property type="match status" value="1"/>
</dbReference>
<feature type="repeat" description="ANK" evidence="3">
    <location>
        <begin position="864"/>
        <end position="896"/>
    </location>
</feature>
<dbReference type="SMART" id="SM00248">
    <property type="entry name" value="ANK"/>
    <property type="match status" value="12"/>
</dbReference>
<feature type="chain" id="PRO_5042481043" description="Ankyrin" evidence="4">
    <location>
        <begin position="19"/>
        <end position="1264"/>
    </location>
</feature>
<accession>A0AAJ0CRA1</accession>
<dbReference type="Pfam" id="PF12796">
    <property type="entry name" value="Ank_2"/>
    <property type="match status" value="3"/>
</dbReference>
<evidence type="ECO:0000313" key="7">
    <source>
        <dbReference type="EMBL" id="KAK2601957.1"/>
    </source>
</evidence>
<dbReference type="PRINTS" id="PR01415">
    <property type="entry name" value="ANKYRIN"/>
</dbReference>
<evidence type="ECO:0000259" key="6">
    <source>
        <dbReference type="PROSITE" id="PS50837"/>
    </source>
</evidence>
<dbReference type="Gene3D" id="1.25.40.20">
    <property type="entry name" value="Ankyrin repeat-containing domain"/>
    <property type="match status" value="3"/>
</dbReference>
<keyword evidence="8" id="KW-1185">Reference proteome</keyword>
<dbReference type="InterPro" id="IPR007111">
    <property type="entry name" value="NACHT_NTPase"/>
</dbReference>
<protein>
    <recommendedName>
        <fullName evidence="9">Ankyrin</fullName>
    </recommendedName>
</protein>
<evidence type="ECO:0000256" key="1">
    <source>
        <dbReference type="ARBA" id="ARBA00022737"/>
    </source>
</evidence>
<feature type="signal peptide" evidence="4">
    <location>
        <begin position="1"/>
        <end position="18"/>
    </location>
</feature>
<dbReference type="InterPro" id="IPR027417">
    <property type="entry name" value="P-loop_NTPase"/>
</dbReference>
<organism evidence="7 8">
    <name type="scientific">Conoideocrella luteorostrata</name>
    <dbReference type="NCBI Taxonomy" id="1105319"/>
    <lineage>
        <taxon>Eukaryota</taxon>
        <taxon>Fungi</taxon>
        <taxon>Dikarya</taxon>
        <taxon>Ascomycota</taxon>
        <taxon>Pezizomycotina</taxon>
        <taxon>Sordariomycetes</taxon>
        <taxon>Hypocreomycetidae</taxon>
        <taxon>Hypocreales</taxon>
        <taxon>Clavicipitaceae</taxon>
        <taxon>Conoideocrella</taxon>
    </lineage>
</organism>
<dbReference type="InterPro" id="IPR038305">
    <property type="entry name" value="HeLo_sf"/>
</dbReference>
<keyword evidence="1" id="KW-0677">Repeat</keyword>
<dbReference type="Pfam" id="PF14479">
    <property type="entry name" value="HeLo"/>
    <property type="match status" value="1"/>
</dbReference>
<evidence type="ECO:0000259" key="5">
    <source>
        <dbReference type="PROSITE" id="PS50175"/>
    </source>
</evidence>
<dbReference type="SUPFAM" id="SSF48403">
    <property type="entry name" value="Ankyrin repeat"/>
    <property type="match status" value="2"/>
</dbReference>
<dbReference type="GO" id="GO:0004190">
    <property type="term" value="F:aspartic-type endopeptidase activity"/>
    <property type="evidence" value="ECO:0007669"/>
    <property type="project" value="InterPro"/>
</dbReference>
<dbReference type="Pfam" id="PF24883">
    <property type="entry name" value="NPHP3_N"/>
    <property type="match status" value="1"/>
</dbReference>
<gene>
    <name evidence="7" type="ORF">QQS21_004470</name>
</gene>
<dbReference type="SUPFAM" id="SSF52540">
    <property type="entry name" value="P-loop containing nucleoside triphosphate hydrolases"/>
    <property type="match status" value="1"/>
</dbReference>
<dbReference type="Pfam" id="PF00023">
    <property type="entry name" value="Ank"/>
    <property type="match status" value="1"/>
</dbReference>
<dbReference type="EMBL" id="JASWJB010000066">
    <property type="protein sequence ID" value="KAK2601957.1"/>
    <property type="molecule type" value="Genomic_DNA"/>
</dbReference>
<proteinExistence type="predicted"/>
<dbReference type="PROSITE" id="PS50837">
    <property type="entry name" value="NACHT"/>
    <property type="match status" value="1"/>
</dbReference>
<dbReference type="PROSITE" id="PS50175">
    <property type="entry name" value="ASP_PROT_RETROV"/>
    <property type="match status" value="1"/>
</dbReference>
<keyword evidence="4" id="KW-0732">Signal</keyword>
<name>A0AAJ0CRA1_9HYPO</name>
<evidence type="ECO:0008006" key="9">
    <source>
        <dbReference type="Google" id="ProtNLM"/>
    </source>
</evidence>
<feature type="repeat" description="ANK" evidence="3">
    <location>
        <begin position="963"/>
        <end position="995"/>
    </location>
</feature>
<feature type="repeat" description="ANK" evidence="3">
    <location>
        <begin position="765"/>
        <end position="797"/>
    </location>
</feature>